<dbReference type="InterPro" id="IPR011701">
    <property type="entry name" value="MFS"/>
</dbReference>
<comment type="subcellular location">
    <subcellularLocation>
        <location evidence="1">Cell membrane</location>
        <topology evidence="1">Multi-pass membrane protein</topology>
    </subcellularLocation>
</comment>
<evidence type="ECO:0000256" key="4">
    <source>
        <dbReference type="ARBA" id="ARBA00022989"/>
    </source>
</evidence>
<sequence length="409" mass="40974">MSLPAPSPARPRLPLALYALAAGAFGIGTTEFVIMGLLQQVAADLRVTIASAGLLISGYALGVFLGAPLLTVATARMPRKQVLLALMLVFTLGNLACALAPNYALLMAARILTSLAHGTFFGVGAVVATGLVAAERRASAISVMFTGLTVATLLGVPAGAWLGVQFGWRATFWAVTAIGVAATAIVFALVPREPSAQALDVRREFAAVRSAPVLLALLTTTLGFAGVFTVYTYVQPALIDVAGFSAAAVSPILLLFGVGMIAGNMLGGRFADRSLRGALIGTLGVLALVELGFGLAIHSPASAAFGVGLLGVAAFAIVAPLQASVLHAARGGESLASSLNIGAFNLGNAFGAWLGGVVIDQGAGFAALGPSAALVTLAGLGVAALAVARGRRATLATPPHAHAAPCSAH</sequence>
<dbReference type="Gene3D" id="1.20.1250.20">
    <property type="entry name" value="MFS general substrate transporter like domains"/>
    <property type="match status" value="1"/>
</dbReference>
<dbReference type="GO" id="GO:0022857">
    <property type="term" value="F:transmembrane transporter activity"/>
    <property type="evidence" value="ECO:0007669"/>
    <property type="project" value="InterPro"/>
</dbReference>
<dbReference type="RefSeq" id="WP_131994828.1">
    <property type="nucleotide sequence ID" value="NZ_JACGXM010000005.1"/>
</dbReference>
<evidence type="ECO:0000313" key="8">
    <source>
        <dbReference type="EMBL" id="TCO41953.1"/>
    </source>
</evidence>
<feature type="transmembrane region" description="Helical" evidence="6">
    <location>
        <begin position="82"/>
        <end position="105"/>
    </location>
</feature>
<proteinExistence type="predicted"/>
<dbReference type="Pfam" id="PF07690">
    <property type="entry name" value="MFS_1"/>
    <property type="match status" value="1"/>
</dbReference>
<evidence type="ECO:0000256" key="1">
    <source>
        <dbReference type="ARBA" id="ARBA00004651"/>
    </source>
</evidence>
<keyword evidence="2" id="KW-1003">Cell membrane</keyword>
<keyword evidence="9" id="KW-1185">Reference proteome</keyword>
<dbReference type="Proteomes" id="UP000294862">
    <property type="component" value="Unassembled WGS sequence"/>
</dbReference>
<evidence type="ECO:0000256" key="2">
    <source>
        <dbReference type="ARBA" id="ARBA00022475"/>
    </source>
</evidence>
<feature type="transmembrane region" description="Helical" evidence="6">
    <location>
        <begin position="15"/>
        <end position="37"/>
    </location>
</feature>
<keyword evidence="4 6" id="KW-1133">Transmembrane helix</keyword>
<dbReference type="InterPro" id="IPR036259">
    <property type="entry name" value="MFS_trans_sf"/>
</dbReference>
<feature type="transmembrane region" description="Helical" evidence="6">
    <location>
        <begin position="303"/>
        <end position="326"/>
    </location>
</feature>
<feature type="transmembrane region" description="Helical" evidence="6">
    <location>
        <begin position="365"/>
        <end position="388"/>
    </location>
</feature>
<feature type="transmembrane region" description="Helical" evidence="6">
    <location>
        <begin position="170"/>
        <end position="190"/>
    </location>
</feature>
<accession>A0A4R2IBR1</accession>
<feature type="transmembrane region" description="Helical" evidence="6">
    <location>
        <begin position="246"/>
        <end position="266"/>
    </location>
</feature>
<evidence type="ECO:0000256" key="3">
    <source>
        <dbReference type="ARBA" id="ARBA00022692"/>
    </source>
</evidence>
<organism evidence="8 9">
    <name type="scientific">Dokdonella fugitiva</name>
    <dbReference type="NCBI Taxonomy" id="328517"/>
    <lineage>
        <taxon>Bacteria</taxon>
        <taxon>Pseudomonadati</taxon>
        <taxon>Pseudomonadota</taxon>
        <taxon>Gammaproteobacteria</taxon>
        <taxon>Lysobacterales</taxon>
        <taxon>Rhodanobacteraceae</taxon>
        <taxon>Dokdonella</taxon>
    </lineage>
</organism>
<feature type="transmembrane region" description="Helical" evidence="6">
    <location>
        <begin position="141"/>
        <end position="164"/>
    </location>
</feature>
<protein>
    <submittedName>
        <fullName evidence="8">DHA1 family inner membrane transport protein</fullName>
    </submittedName>
</protein>
<feature type="transmembrane region" description="Helical" evidence="6">
    <location>
        <begin position="111"/>
        <end position="134"/>
    </location>
</feature>
<gene>
    <name evidence="8" type="ORF">EV148_102307</name>
</gene>
<name>A0A4R2IBR1_9GAMM</name>
<feature type="transmembrane region" description="Helical" evidence="6">
    <location>
        <begin position="211"/>
        <end position="234"/>
    </location>
</feature>
<evidence type="ECO:0000259" key="7">
    <source>
        <dbReference type="PROSITE" id="PS50850"/>
    </source>
</evidence>
<feature type="transmembrane region" description="Helical" evidence="6">
    <location>
        <begin position="49"/>
        <end position="70"/>
    </location>
</feature>
<evidence type="ECO:0000313" key="9">
    <source>
        <dbReference type="Proteomes" id="UP000294862"/>
    </source>
</evidence>
<dbReference type="PROSITE" id="PS50850">
    <property type="entry name" value="MFS"/>
    <property type="match status" value="1"/>
</dbReference>
<dbReference type="EMBL" id="SLWQ01000002">
    <property type="protein sequence ID" value="TCO41953.1"/>
    <property type="molecule type" value="Genomic_DNA"/>
</dbReference>
<evidence type="ECO:0000256" key="5">
    <source>
        <dbReference type="ARBA" id="ARBA00023136"/>
    </source>
</evidence>
<dbReference type="PANTHER" id="PTHR43124:SF8">
    <property type="entry name" value="INNER MEMBRANE TRANSPORT PROTEIN YDHP"/>
    <property type="match status" value="1"/>
</dbReference>
<dbReference type="OrthoDB" id="9788453at2"/>
<dbReference type="GO" id="GO:0005886">
    <property type="term" value="C:plasma membrane"/>
    <property type="evidence" value="ECO:0007669"/>
    <property type="project" value="UniProtKB-SubCell"/>
</dbReference>
<evidence type="ECO:0000256" key="6">
    <source>
        <dbReference type="SAM" id="Phobius"/>
    </source>
</evidence>
<dbReference type="InterPro" id="IPR020846">
    <property type="entry name" value="MFS_dom"/>
</dbReference>
<dbReference type="InterPro" id="IPR050189">
    <property type="entry name" value="MFS_Efflux_Transporters"/>
</dbReference>
<reference evidence="8 9" key="1">
    <citation type="journal article" date="2015" name="Stand. Genomic Sci.">
        <title>Genomic Encyclopedia of Bacterial and Archaeal Type Strains, Phase III: the genomes of soil and plant-associated and newly described type strains.</title>
        <authorList>
            <person name="Whitman W.B."/>
            <person name="Woyke T."/>
            <person name="Klenk H.P."/>
            <person name="Zhou Y."/>
            <person name="Lilburn T.G."/>
            <person name="Beck B.J."/>
            <person name="De Vos P."/>
            <person name="Vandamme P."/>
            <person name="Eisen J.A."/>
            <person name="Garrity G."/>
            <person name="Hugenholtz P."/>
            <person name="Kyrpides N.C."/>
        </authorList>
    </citation>
    <scope>NUCLEOTIDE SEQUENCE [LARGE SCALE GENOMIC DNA]</scope>
    <source>
        <strain evidence="8 9">A3</strain>
    </source>
</reference>
<feature type="transmembrane region" description="Helical" evidence="6">
    <location>
        <begin position="278"/>
        <end position="297"/>
    </location>
</feature>
<feature type="domain" description="Major facilitator superfamily (MFS) profile" evidence="7">
    <location>
        <begin position="16"/>
        <end position="391"/>
    </location>
</feature>
<keyword evidence="5 6" id="KW-0472">Membrane</keyword>
<dbReference type="CDD" id="cd17324">
    <property type="entry name" value="MFS_NepI_like"/>
    <property type="match status" value="1"/>
</dbReference>
<dbReference type="SUPFAM" id="SSF103473">
    <property type="entry name" value="MFS general substrate transporter"/>
    <property type="match status" value="1"/>
</dbReference>
<dbReference type="AlphaFoldDB" id="A0A4R2IBR1"/>
<dbReference type="PANTHER" id="PTHR43124">
    <property type="entry name" value="PURINE EFFLUX PUMP PBUE"/>
    <property type="match status" value="1"/>
</dbReference>
<feature type="transmembrane region" description="Helical" evidence="6">
    <location>
        <begin position="338"/>
        <end position="359"/>
    </location>
</feature>
<comment type="caution">
    <text evidence="8">The sequence shown here is derived from an EMBL/GenBank/DDBJ whole genome shotgun (WGS) entry which is preliminary data.</text>
</comment>
<keyword evidence="3 6" id="KW-0812">Transmembrane</keyword>